<protein>
    <recommendedName>
        <fullName evidence="12">RNA polymerase II subunit B1 CTD phosphatase RPAP2 homolog</fullName>
        <ecNumber evidence="12">3.1.3.16</ecNumber>
    </recommendedName>
</protein>
<comment type="function">
    <text evidence="12">Putative RNA polymerase II subunit B1 C-terminal domain (CTD) phosphatase involved in RNA polymerase II transcription regulation.</text>
</comment>
<evidence type="ECO:0000256" key="12">
    <source>
        <dbReference type="RuleBase" id="RU367080"/>
    </source>
</evidence>
<evidence type="ECO:0000256" key="2">
    <source>
        <dbReference type="ARBA" id="ARBA00005676"/>
    </source>
</evidence>
<dbReference type="OrthoDB" id="2590500at2759"/>
<dbReference type="Pfam" id="PF04181">
    <property type="entry name" value="RPAP2_Rtr1"/>
    <property type="match status" value="1"/>
</dbReference>
<dbReference type="AlphaFoldDB" id="A0A0L0BQS7"/>
<organism evidence="14 15">
    <name type="scientific">Lucilia cuprina</name>
    <name type="common">Green bottle fly</name>
    <name type="synonym">Australian sheep blowfly</name>
    <dbReference type="NCBI Taxonomy" id="7375"/>
    <lineage>
        <taxon>Eukaryota</taxon>
        <taxon>Metazoa</taxon>
        <taxon>Ecdysozoa</taxon>
        <taxon>Arthropoda</taxon>
        <taxon>Hexapoda</taxon>
        <taxon>Insecta</taxon>
        <taxon>Pterygota</taxon>
        <taxon>Neoptera</taxon>
        <taxon>Endopterygota</taxon>
        <taxon>Diptera</taxon>
        <taxon>Brachycera</taxon>
        <taxon>Muscomorpha</taxon>
        <taxon>Oestroidea</taxon>
        <taxon>Calliphoridae</taxon>
        <taxon>Luciliinae</taxon>
        <taxon>Lucilia</taxon>
    </lineage>
</organism>
<evidence type="ECO:0000313" key="14">
    <source>
        <dbReference type="EMBL" id="KNC22353.1"/>
    </source>
</evidence>
<dbReference type="Proteomes" id="UP000037069">
    <property type="component" value="Unassembled WGS sequence"/>
</dbReference>
<dbReference type="Gene3D" id="1.25.40.820">
    <property type="match status" value="1"/>
</dbReference>
<comment type="subcellular location">
    <subcellularLocation>
        <location evidence="1 12">Nucleus</location>
    </subcellularLocation>
</comment>
<evidence type="ECO:0000256" key="8">
    <source>
        <dbReference type="ARBA" id="ARBA00023242"/>
    </source>
</evidence>
<keyword evidence="15" id="KW-1185">Reference proteome</keyword>
<keyword evidence="7 12" id="KW-0904">Protein phosphatase</keyword>
<evidence type="ECO:0000256" key="9">
    <source>
        <dbReference type="ARBA" id="ARBA00047761"/>
    </source>
</evidence>
<comment type="caution">
    <text evidence="14">The sequence shown here is derived from an EMBL/GenBank/DDBJ whole genome shotgun (WGS) entry which is preliminary data.</text>
</comment>
<keyword evidence="8 12" id="KW-0539">Nucleus</keyword>
<evidence type="ECO:0000259" key="13">
    <source>
        <dbReference type="PROSITE" id="PS51479"/>
    </source>
</evidence>
<dbReference type="InterPro" id="IPR039693">
    <property type="entry name" value="Rtr1/RPAP2"/>
</dbReference>
<comment type="similarity">
    <text evidence="2 11 12">Belongs to the RPAP2 family.</text>
</comment>
<keyword evidence="6 12" id="KW-0862">Zinc</keyword>
<dbReference type="GO" id="GO:0043175">
    <property type="term" value="F:RNA polymerase core enzyme binding"/>
    <property type="evidence" value="ECO:0007669"/>
    <property type="project" value="UniProtKB-UniRule"/>
</dbReference>
<evidence type="ECO:0000256" key="1">
    <source>
        <dbReference type="ARBA" id="ARBA00004123"/>
    </source>
</evidence>
<keyword evidence="5 12" id="KW-0378">Hydrolase</keyword>
<evidence type="ECO:0000256" key="4">
    <source>
        <dbReference type="ARBA" id="ARBA00022771"/>
    </source>
</evidence>
<keyword evidence="3 12" id="KW-0479">Metal-binding</keyword>
<keyword evidence="4 12" id="KW-0863">Zinc-finger</keyword>
<comment type="catalytic activity">
    <reaction evidence="10 12">
        <text>O-phospho-L-threonyl-[protein] + H2O = L-threonyl-[protein] + phosphate</text>
        <dbReference type="Rhea" id="RHEA:47004"/>
        <dbReference type="Rhea" id="RHEA-COMP:11060"/>
        <dbReference type="Rhea" id="RHEA-COMP:11605"/>
        <dbReference type="ChEBI" id="CHEBI:15377"/>
        <dbReference type="ChEBI" id="CHEBI:30013"/>
        <dbReference type="ChEBI" id="CHEBI:43474"/>
        <dbReference type="ChEBI" id="CHEBI:61977"/>
        <dbReference type="EC" id="3.1.3.16"/>
    </reaction>
</comment>
<reference evidence="14 15" key="1">
    <citation type="journal article" date="2015" name="Nat. Commun.">
        <title>Lucilia cuprina genome unlocks parasitic fly biology to underpin future interventions.</title>
        <authorList>
            <person name="Anstead C.A."/>
            <person name="Korhonen P.K."/>
            <person name="Young N.D."/>
            <person name="Hall R.S."/>
            <person name="Jex A.R."/>
            <person name="Murali S.C."/>
            <person name="Hughes D.S."/>
            <person name="Lee S.F."/>
            <person name="Perry T."/>
            <person name="Stroehlein A.J."/>
            <person name="Ansell B.R."/>
            <person name="Breugelmans B."/>
            <person name="Hofmann A."/>
            <person name="Qu J."/>
            <person name="Dugan S."/>
            <person name="Lee S.L."/>
            <person name="Chao H."/>
            <person name="Dinh H."/>
            <person name="Han Y."/>
            <person name="Doddapaneni H.V."/>
            <person name="Worley K.C."/>
            <person name="Muzny D.M."/>
            <person name="Ioannidis P."/>
            <person name="Waterhouse R.M."/>
            <person name="Zdobnov E.M."/>
            <person name="James P.J."/>
            <person name="Bagnall N.H."/>
            <person name="Kotze A.C."/>
            <person name="Gibbs R.A."/>
            <person name="Richards S."/>
            <person name="Batterham P."/>
            <person name="Gasser R.B."/>
        </authorList>
    </citation>
    <scope>NUCLEOTIDE SEQUENCE [LARGE SCALE GENOMIC DNA]</scope>
    <source>
        <strain evidence="14 15">LS</strain>
        <tissue evidence="14">Full body</tissue>
    </source>
</reference>
<dbReference type="GO" id="GO:0005737">
    <property type="term" value="C:cytoplasm"/>
    <property type="evidence" value="ECO:0007669"/>
    <property type="project" value="TreeGrafter"/>
</dbReference>
<dbReference type="InterPro" id="IPR007308">
    <property type="entry name" value="Rtr1/RPAP2_dom"/>
</dbReference>
<evidence type="ECO:0000256" key="7">
    <source>
        <dbReference type="ARBA" id="ARBA00022912"/>
    </source>
</evidence>
<gene>
    <name evidence="14" type="ORF">FF38_02932</name>
</gene>
<dbReference type="PANTHER" id="PTHR14732">
    <property type="entry name" value="RNA POLYMERASE II SUBUNIT B1 CTD PHOSPHATASE RPAP2-RELATED"/>
    <property type="match status" value="1"/>
</dbReference>
<dbReference type="EC" id="3.1.3.16" evidence="12"/>
<evidence type="ECO:0000313" key="15">
    <source>
        <dbReference type="Proteomes" id="UP000037069"/>
    </source>
</evidence>
<evidence type="ECO:0000256" key="5">
    <source>
        <dbReference type="ARBA" id="ARBA00022801"/>
    </source>
</evidence>
<feature type="non-terminal residue" evidence="14">
    <location>
        <position position="159"/>
    </location>
</feature>
<evidence type="ECO:0000256" key="3">
    <source>
        <dbReference type="ARBA" id="ARBA00022723"/>
    </source>
</evidence>
<accession>A0A0L0BQS7</accession>
<sequence>ILFNILTLFTFSKEQLIEAIRKKKECNARAQAIVESLLERHIAEEDFLLKLKDINQCHYEDIVDERHILQFCSYPLCGVIVANVPTKQYQISTTNNKVYDITDRKKFCSTQCFKASEYIKSQMLTSPLWLRHQEIIPQFKLLKIKENETLTEFEALKIN</sequence>
<evidence type="ECO:0000256" key="11">
    <source>
        <dbReference type="PROSITE-ProRule" id="PRU00812"/>
    </source>
</evidence>
<name>A0A0L0BQS7_LUCCU</name>
<dbReference type="GO" id="GO:0008420">
    <property type="term" value="F:RNA polymerase II CTD heptapeptide repeat phosphatase activity"/>
    <property type="evidence" value="ECO:0007669"/>
    <property type="project" value="UniProtKB-UniRule"/>
</dbReference>
<dbReference type="EMBL" id="JRES01001511">
    <property type="protein sequence ID" value="KNC22353.1"/>
    <property type="molecule type" value="Genomic_DNA"/>
</dbReference>
<dbReference type="InterPro" id="IPR038534">
    <property type="entry name" value="Rtr1/RPAP2_sf"/>
</dbReference>
<dbReference type="PROSITE" id="PS51479">
    <property type="entry name" value="ZF_RTR1"/>
    <property type="match status" value="1"/>
</dbReference>
<feature type="non-terminal residue" evidence="14">
    <location>
        <position position="1"/>
    </location>
</feature>
<dbReference type="GO" id="GO:0008270">
    <property type="term" value="F:zinc ion binding"/>
    <property type="evidence" value="ECO:0007669"/>
    <property type="project" value="UniProtKB-KW"/>
</dbReference>
<evidence type="ECO:0000256" key="10">
    <source>
        <dbReference type="ARBA" id="ARBA00048336"/>
    </source>
</evidence>
<dbReference type="GO" id="GO:0005634">
    <property type="term" value="C:nucleus"/>
    <property type="evidence" value="ECO:0007669"/>
    <property type="project" value="UniProtKB-SubCell"/>
</dbReference>
<proteinExistence type="inferred from homology"/>
<dbReference type="PANTHER" id="PTHR14732:SF0">
    <property type="entry name" value="RNA POLYMERASE II SUBUNIT B1 CTD PHOSPHATASE RPAP2-RELATED"/>
    <property type="match status" value="1"/>
</dbReference>
<comment type="catalytic activity">
    <reaction evidence="9 12">
        <text>O-phospho-L-seryl-[protein] + H2O = L-seryl-[protein] + phosphate</text>
        <dbReference type="Rhea" id="RHEA:20629"/>
        <dbReference type="Rhea" id="RHEA-COMP:9863"/>
        <dbReference type="Rhea" id="RHEA-COMP:11604"/>
        <dbReference type="ChEBI" id="CHEBI:15377"/>
        <dbReference type="ChEBI" id="CHEBI:29999"/>
        <dbReference type="ChEBI" id="CHEBI:43474"/>
        <dbReference type="ChEBI" id="CHEBI:83421"/>
        <dbReference type="EC" id="3.1.3.16"/>
    </reaction>
</comment>
<dbReference type="OMA" id="HINKLCG"/>
<feature type="domain" description="RTR1-type" evidence="13">
    <location>
        <begin position="49"/>
        <end position="132"/>
    </location>
</feature>
<evidence type="ECO:0000256" key="6">
    <source>
        <dbReference type="ARBA" id="ARBA00022833"/>
    </source>
</evidence>